<comment type="caution">
    <text evidence="3">The sequence shown here is derived from an EMBL/GenBank/DDBJ whole genome shotgun (WGS) entry which is preliminary data.</text>
</comment>
<dbReference type="EMBL" id="JALJOR010000005">
    <property type="protein sequence ID" value="KAK9817090.1"/>
    <property type="molecule type" value="Genomic_DNA"/>
</dbReference>
<feature type="region of interest" description="Disordered" evidence="1">
    <location>
        <begin position="315"/>
        <end position="355"/>
    </location>
</feature>
<evidence type="ECO:0000256" key="1">
    <source>
        <dbReference type="SAM" id="MobiDB-lite"/>
    </source>
</evidence>
<dbReference type="InterPro" id="IPR008900">
    <property type="entry name" value="Zot_N"/>
</dbReference>
<evidence type="ECO:0000313" key="3">
    <source>
        <dbReference type="EMBL" id="KAK9817090.1"/>
    </source>
</evidence>
<accession>A0AAW1Q4W7</accession>
<dbReference type="Proteomes" id="UP001489004">
    <property type="component" value="Unassembled WGS sequence"/>
</dbReference>
<evidence type="ECO:0000313" key="4">
    <source>
        <dbReference type="Proteomes" id="UP001489004"/>
    </source>
</evidence>
<gene>
    <name evidence="3" type="ORF">WJX72_009443</name>
</gene>
<dbReference type="AlphaFoldDB" id="A0AAW1Q4W7"/>
<evidence type="ECO:0000259" key="2">
    <source>
        <dbReference type="Pfam" id="PF05707"/>
    </source>
</evidence>
<name>A0AAW1Q4W7_9CHLO</name>
<sequence length="417" mass="47043">MVAAHRIPGWDDKPVPHKANKYPQPRDPDAPRNFSLSLWIGSRGSGKTMKAAMLLKKLEQTGVTFEGRTVDQRIILLSPTADANPVFTVLKNLAPEDVHPEFTEGKLKEIVEDIEHEKEESLLYQRRLKLWKRVIRMKDPDSMLTPEEVNELKAMNWDAPKKPKFPNGPAVNHLVCDDLVGSSIFKQGRNPFVTLCLKNRHLGINVMIMTQSLRCVNKAIRLNASLLVVFRYGNVKTVEDDIYEEVSGRLTPEQFMELYEHATQDPHSALVIDFSQPRDRVFKQNFDHVLRLDGKNTADYPHIPRYLSEQAVCYNYRHPDDDPDSSKNPKPLTGSRKRAAKRSSQNAADPVPHKFARKAPEDYIVNAVAVYDSREDAPPATVISSLISSLVESNEDDAGVPEPLTDPAVGELKLSEL</sequence>
<organism evidence="3 4">
    <name type="scientific">[Myrmecia] bisecta</name>
    <dbReference type="NCBI Taxonomy" id="41462"/>
    <lineage>
        <taxon>Eukaryota</taxon>
        <taxon>Viridiplantae</taxon>
        <taxon>Chlorophyta</taxon>
        <taxon>core chlorophytes</taxon>
        <taxon>Trebouxiophyceae</taxon>
        <taxon>Trebouxiales</taxon>
        <taxon>Trebouxiaceae</taxon>
        <taxon>Myrmecia</taxon>
    </lineage>
</organism>
<feature type="region of interest" description="Disordered" evidence="1">
    <location>
        <begin position="392"/>
        <end position="417"/>
    </location>
</feature>
<dbReference type="Gene3D" id="3.40.50.300">
    <property type="entry name" value="P-loop containing nucleotide triphosphate hydrolases"/>
    <property type="match status" value="1"/>
</dbReference>
<dbReference type="Pfam" id="PF05707">
    <property type="entry name" value="Zot"/>
    <property type="match status" value="1"/>
</dbReference>
<proteinExistence type="predicted"/>
<feature type="compositionally biased region" description="Basic and acidic residues" evidence="1">
    <location>
        <begin position="317"/>
        <end position="327"/>
    </location>
</feature>
<reference evidence="3 4" key="1">
    <citation type="journal article" date="2024" name="Nat. Commun.">
        <title>Phylogenomics reveals the evolutionary origins of lichenization in chlorophyte algae.</title>
        <authorList>
            <person name="Puginier C."/>
            <person name="Libourel C."/>
            <person name="Otte J."/>
            <person name="Skaloud P."/>
            <person name="Haon M."/>
            <person name="Grisel S."/>
            <person name="Petersen M."/>
            <person name="Berrin J.G."/>
            <person name="Delaux P.M."/>
            <person name="Dal Grande F."/>
            <person name="Keller J."/>
        </authorList>
    </citation>
    <scope>NUCLEOTIDE SEQUENCE [LARGE SCALE GENOMIC DNA]</scope>
    <source>
        <strain evidence="3 4">SAG 2043</strain>
    </source>
</reference>
<feature type="domain" description="Zona occludens toxin N-terminal" evidence="2">
    <location>
        <begin position="36"/>
        <end position="228"/>
    </location>
</feature>
<feature type="region of interest" description="Disordered" evidence="1">
    <location>
        <begin position="1"/>
        <end position="30"/>
    </location>
</feature>
<protein>
    <recommendedName>
        <fullName evidence="2">Zona occludens toxin N-terminal domain-containing protein</fullName>
    </recommendedName>
</protein>
<dbReference type="InterPro" id="IPR027417">
    <property type="entry name" value="P-loop_NTPase"/>
</dbReference>
<keyword evidence="4" id="KW-1185">Reference proteome</keyword>